<comment type="caution">
    <text evidence="18">The sequence shown here is derived from an EMBL/GenBank/DDBJ whole genome shotgun (WGS) entry which is preliminary data.</text>
</comment>
<proteinExistence type="inferred from homology"/>
<dbReference type="PANTHER" id="PTHR22683">
    <property type="entry name" value="SPORULATION PROTEIN RELATED"/>
    <property type="match status" value="1"/>
</dbReference>
<evidence type="ECO:0000256" key="11">
    <source>
        <dbReference type="ARBA" id="ARBA00023136"/>
    </source>
</evidence>
<evidence type="ECO:0000256" key="7">
    <source>
        <dbReference type="ARBA" id="ARBA00022829"/>
    </source>
</evidence>
<dbReference type="PROSITE" id="PS50901">
    <property type="entry name" value="FTSK"/>
    <property type="match status" value="1"/>
</dbReference>
<dbReference type="SMART" id="SM00843">
    <property type="entry name" value="Ftsk_gamma"/>
    <property type="match status" value="1"/>
</dbReference>
<comment type="subcellular location">
    <subcellularLocation>
        <location evidence="1">Cell membrane</location>
        <topology evidence="1">Multi-pass membrane protein</topology>
    </subcellularLocation>
</comment>
<feature type="transmembrane region" description="Helical" evidence="16">
    <location>
        <begin position="15"/>
        <end position="34"/>
    </location>
</feature>
<dbReference type="InterPro" id="IPR003593">
    <property type="entry name" value="AAA+_ATPase"/>
</dbReference>
<keyword evidence="5 16" id="KW-0812">Transmembrane</keyword>
<name>A0ABS5U516_9BACT</name>
<reference evidence="18 19" key="1">
    <citation type="submission" date="2021-05" db="EMBL/GenBank/DDBJ databases">
        <title>The draft genome of Geobacter chapellei DSM 13688.</title>
        <authorList>
            <person name="Xu Z."/>
            <person name="Masuda Y."/>
            <person name="Itoh H."/>
            <person name="Senoo K."/>
        </authorList>
    </citation>
    <scope>NUCLEOTIDE SEQUENCE [LARGE SCALE GENOMIC DNA]</scope>
    <source>
        <strain evidence="18 19">DSM 13688</strain>
    </source>
</reference>
<feature type="transmembrane region" description="Helical" evidence="16">
    <location>
        <begin position="101"/>
        <end position="119"/>
    </location>
</feature>
<evidence type="ECO:0000259" key="17">
    <source>
        <dbReference type="PROSITE" id="PS50901"/>
    </source>
</evidence>
<gene>
    <name evidence="18" type="ORF">KJB30_03090</name>
</gene>
<dbReference type="EMBL" id="JAHDYS010000002">
    <property type="protein sequence ID" value="MBT1070760.1"/>
    <property type="molecule type" value="Genomic_DNA"/>
</dbReference>
<evidence type="ECO:0000313" key="18">
    <source>
        <dbReference type="EMBL" id="MBT1070760.1"/>
    </source>
</evidence>
<dbReference type="SUPFAM" id="SSF46785">
    <property type="entry name" value="Winged helix' DNA-binding domain"/>
    <property type="match status" value="1"/>
</dbReference>
<keyword evidence="9 16" id="KW-1133">Transmembrane helix</keyword>
<dbReference type="Gene3D" id="1.10.10.10">
    <property type="entry name" value="Winged helix-like DNA-binding domain superfamily/Winged helix DNA-binding domain"/>
    <property type="match status" value="1"/>
</dbReference>
<keyword evidence="8 14" id="KW-0067">ATP-binding</keyword>
<dbReference type="PANTHER" id="PTHR22683:SF41">
    <property type="entry name" value="DNA TRANSLOCASE FTSK"/>
    <property type="match status" value="1"/>
</dbReference>
<evidence type="ECO:0000256" key="13">
    <source>
        <dbReference type="ARBA" id="ARBA00025923"/>
    </source>
</evidence>
<dbReference type="InterPro" id="IPR036388">
    <property type="entry name" value="WH-like_DNA-bd_sf"/>
</dbReference>
<keyword evidence="4" id="KW-0132">Cell division</keyword>
<dbReference type="Pfam" id="PF13491">
    <property type="entry name" value="FtsK_4TM"/>
    <property type="match status" value="1"/>
</dbReference>
<evidence type="ECO:0000256" key="2">
    <source>
        <dbReference type="ARBA" id="ARBA00006474"/>
    </source>
</evidence>
<keyword evidence="19" id="KW-1185">Reference proteome</keyword>
<keyword evidence="7" id="KW-0159">Chromosome partition</keyword>
<evidence type="ECO:0000256" key="1">
    <source>
        <dbReference type="ARBA" id="ARBA00004651"/>
    </source>
</evidence>
<evidence type="ECO:0000256" key="12">
    <source>
        <dbReference type="ARBA" id="ARBA00023306"/>
    </source>
</evidence>
<evidence type="ECO:0000256" key="3">
    <source>
        <dbReference type="ARBA" id="ARBA00022475"/>
    </source>
</evidence>
<evidence type="ECO:0000256" key="15">
    <source>
        <dbReference type="SAM" id="Coils"/>
    </source>
</evidence>
<evidence type="ECO:0000256" key="5">
    <source>
        <dbReference type="ARBA" id="ARBA00022692"/>
    </source>
</evidence>
<evidence type="ECO:0000256" key="10">
    <source>
        <dbReference type="ARBA" id="ARBA00023125"/>
    </source>
</evidence>
<evidence type="ECO:0000256" key="6">
    <source>
        <dbReference type="ARBA" id="ARBA00022741"/>
    </source>
</evidence>
<feature type="domain" description="FtsK" evidence="17">
    <location>
        <begin position="400"/>
        <end position="634"/>
    </location>
</feature>
<feature type="transmembrane region" description="Helical" evidence="16">
    <location>
        <begin position="125"/>
        <end position="143"/>
    </location>
</feature>
<keyword evidence="10" id="KW-0238">DNA-binding</keyword>
<dbReference type="SUPFAM" id="SSF52540">
    <property type="entry name" value="P-loop containing nucleoside triphosphate hydrolases"/>
    <property type="match status" value="1"/>
</dbReference>
<dbReference type="Gene3D" id="3.30.980.40">
    <property type="match status" value="1"/>
</dbReference>
<accession>A0ABS5U516</accession>
<dbReference type="Pfam" id="PF17854">
    <property type="entry name" value="FtsK_alpha"/>
    <property type="match status" value="1"/>
</dbReference>
<dbReference type="InterPro" id="IPR018541">
    <property type="entry name" value="Ftsk_gamma"/>
</dbReference>
<dbReference type="Gene3D" id="3.40.50.300">
    <property type="entry name" value="P-loop containing nucleotide triphosphate hydrolases"/>
    <property type="match status" value="1"/>
</dbReference>
<feature type="coiled-coil region" evidence="15">
    <location>
        <begin position="180"/>
        <end position="209"/>
    </location>
</feature>
<keyword evidence="15" id="KW-0175">Coiled coil</keyword>
<sequence length="784" mass="87072">MEEAKKEKLTKEMQGMGLAALGTFILLSFFTYSATDVSWNSYSNEKVIHNLGGSLGAQVADLFFMSPVSFGMASYLIPLALLYMAYTLFRFKEIRLRSYKLLAFFGMVLSLSALFALFIDKTTIFGHQIPTGGNIGMLIVRLLKAGVGTSGALLLLLPLLAASVMILSKFSFVLYAGWWLETLKNKWAAWQKRREHERQENQREKAKQEGMPAPAIVSGPIIKPATPAPARPNILKNDKEKKKEAQKTAPVQEAFEFLKADGEFKTPPFSLLDNPPASERILDRDALNMNARLLEKKLKDYGIDGEVVEICPGPVITMYEYSPAPGIKISKIAGLADDLTMALQAMSIRIVAPIPGKGVVGIEVPNRDRDMVYMSEIFNCETFHQNKLKLPMALGKDIAGNPVIADLARAPHLLVAGATGMGKSVSINTMILSLLYTATPKDVRMIMVDPKMLEFSMYEGIPHLLLPVVTEPKKASLALKWAVNEMERRYKLLSDKGVRSIDSYNKKLAGEELERAELLATPDEEIIEELEEILEEEGGVASNPLCFVENDVEELEHSHLPYIVVIVDELADLMMVAGREVEEHIARLAQKARASGIHLILATQRPSVDVITGLIKANLPSRIAFKVSSKVDSRTILDGNGAEALLGNGDMLYVPPGTSLIQRLHGSYVSDAEVQRVVDFLRKQGKPVYEKSIMEMKDSDEKGSDGMDEEQDERWEDALRLVADTKQASISMVQRRLRIGYNRAARIVEMMEHEGMIAPSDGTSKPREIYMDIIHAYLNSQLTR</sequence>
<evidence type="ECO:0000256" key="16">
    <source>
        <dbReference type="SAM" id="Phobius"/>
    </source>
</evidence>
<dbReference type="InterPro" id="IPR002543">
    <property type="entry name" value="FtsK_dom"/>
</dbReference>
<dbReference type="InterPro" id="IPR036390">
    <property type="entry name" value="WH_DNA-bd_sf"/>
</dbReference>
<protein>
    <submittedName>
        <fullName evidence="18">DNA translocase FtsK 4TM domain-containing protein</fullName>
    </submittedName>
</protein>
<comment type="subunit">
    <text evidence="13">Homohexamer. Forms a ring that surrounds DNA.</text>
</comment>
<keyword evidence="6 14" id="KW-0547">Nucleotide-binding</keyword>
<evidence type="ECO:0000313" key="19">
    <source>
        <dbReference type="Proteomes" id="UP000784128"/>
    </source>
</evidence>
<feature type="transmembrane region" description="Helical" evidence="16">
    <location>
        <begin position="155"/>
        <end position="180"/>
    </location>
</feature>
<dbReference type="InterPro" id="IPR041027">
    <property type="entry name" value="FtsK_alpha"/>
</dbReference>
<evidence type="ECO:0000256" key="8">
    <source>
        <dbReference type="ARBA" id="ARBA00022840"/>
    </source>
</evidence>
<evidence type="ECO:0000256" key="14">
    <source>
        <dbReference type="PROSITE-ProRule" id="PRU00289"/>
    </source>
</evidence>
<dbReference type="Pfam" id="PF09397">
    <property type="entry name" value="FtsK_gamma"/>
    <property type="match status" value="1"/>
</dbReference>
<feature type="binding site" evidence="14">
    <location>
        <begin position="417"/>
        <end position="424"/>
    </location>
    <ligand>
        <name>ATP</name>
        <dbReference type="ChEBI" id="CHEBI:30616"/>
    </ligand>
</feature>
<keyword evidence="3" id="KW-1003">Cell membrane</keyword>
<dbReference type="Pfam" id="PF01580">
    <property type="entry name" value="FtsK_SpoIIIE"/>
    <property type="match status" value="1"/>
</dbReference>
<dbReference type="InterPro" id="IPR025199">
    <property type="entry name" value="FtsK_4TM"/>
</dbReference>
<keyword evidence="11 16" id="KW-0472">Membrane</keyword>
<organism evidence="18 19">
    <name type="scientific">Pelotalea chapellei</name>
    <dbReference type="NCBI Taxonomy" id="44671"/>
    <lineage>
        <taxon>Bacteria</taxon>
        <taxon>Pseudomonadati</taxon>
        <taxon>Thermodesulfobacteriota</taxon>
        <taxon>Desulfuromonadia</taxon>
        <taxon>Geobacterales</taxon>
        <taxon>Geobacteraceae</taxon>
        <taxon>Pelotalea</taxon>
    </lineage>
</organism>
<evidence type="ECO:0000256" key="9">
    <source>
        <dbReference type="ARBA" id="ARBA00022989"/>
    </source>
</evidence>
<dbReference type="InterPro" id="IPR027417">
    <property type="entry name" value="P-loop_NTPase"/>
</dbReference>
<dbReference type="Proteomes" id="UP000784128">
    <property type="component" value="Unassembled WGS sequence"/>
</dbReference>
<dbReference type="SMART" id="SM00382">
    <property type="entry name" value="AAA"/>
    <property type="match status" value="1"/>
</dbReference>
<comment type="similarity">
    <text evidence="2">Belongs to the FtsK/SpoIIIE/SftA family.</text>
</comment>
<keyword evidence="12" id="KW-0131">Cell cycle</keyword>
<feature type="transmembrane region" description="Helical" evidence="16">
    <location>
        <begin position="68"/>
        <end position="89"/>
    </location>
</feature>
<evidence type="ECO:0000256" key="4">
    <source>
        <dbReference type="ARBA" id="ARBA00022618"/>
    </source>
</evidence>
<dbReference type="InterPro" id="IPR050206">
    <property type="entry name" value="FtsK/SpoIIIE/SftA"/>
</dbReference>